<evidence type="ECO:0000313" key="2">
    <source>
        <dbReference type="EMBL" id="KKM78250.1"/>
    </source>
</evidence>
<comment type="caution">
    <text evidence="2">The sequence shown here is derived from an EMBL/GenBank/DDBJ whole genome shotgun (WGS) entry which is preliminary data.</text>
</comment>
<name>A0A0F9MN95_9ZZZZ</name>
<sequence>MTELQGWLLLAVLMVLAASQVDEGPSAFFVLLAVGLVVAGVLRAAGLF</sequence>
<keyword evidence="1" id="KW-0812">Transmembrane</keyword>
<reference evidence="2" key="1">
    <citation type="journal article" date="2015" name="Nature">
        <title>Complex archaea that bridge the gap between prokaryotes and eukaryotes.</title>
        <authorList>
            <person name="Spang A."/>
            <person name="Saw J.H."/>
            <person name="Jorgensen S.L."/>
            <person name="Zaremba-Niedzwiedzka K."/>
            <person name="Martijn J."/>
            <person name="Lind A.E."/>
            <person name="van Eijk R."/>
            <person name="Schleper C."/>
            <person name="Guy L."/>
            <person name="Ettema T.J."/>
        </authorList>
    </citation>
    <scope>NUCLEOTIDE SEQUENCE</scope>
</reference>
<organism evidence="2">
    <name type="scientific">marine sediment metagenome</name>
    <dbReference type="NCBI Taxonomy" id="412755"/>
    <lineage>
        <taxon>unclassified sequences</taxon>
        <taxon>metagenomes</taxon>
        <taxon>ecological metagenomes</taxon>
    </lineage>
</organism>
<keyword evidence="1" id="KW-0472">Membrane</keyword>
<protein>
    <submittedName>
        <fullName evidence="2">Uncharacterized protein</fullName>
    </submittedName>
</protein>
<dbReference type="EMBL" id="LAZR01008521">
    <property type="protein sequence ID" value="KKM78250.1"/>
    <property type="molecule type" value="Genomic_DNA"/>
</dbReference>
<accession>A0A0F9MN95</accession>
<gene>
    <name evidence="2" type="ORF">LCGC14_1361920</name>
</gene>
<keyword evidence="1" id="KW-1133">Transmembrane helix</keyword>
<proteinExistence type="predicted"/>
<dbReference type="AlphaFoldDB" id="A0A0F9MN95"/>
<feature type="transmembrane region" description="Helical" evidence="1">
    <location>
        <begin position="27"/>
        <end position="45"/>
    </location>
</feature>
<evidence type="ECO:0000256" key="1">
    <source>
        <dbReference type="SAM" id="Phobius"/>
    </source>
</evidence>